<sequence length="223" mass="24074">MTTPQVSQADANLWLAYGVKLKNTFAQSCIAAGKGVDSAITNLGLHVIGDTLLSLDEPFFLPGRQSYFQRCVSYSNSIELRSDKNTGAQVRYDDAREKFEKVTKYYTETRNAAQVAWLQEKNAGFTTDLLDKWSLQNYPQLEMAHKFMTAAARLSAAASTAMDGPMASIVGRYQTTLTVANGTAAIHGLTMTCSPASADQIAAGLAGAPIAPFERPAYTISAQ</sequence>
<evidence type="ECO:0000313" key="2">
    <source>
        <dbReference type="Proteomes" id="UP000530670"/>
    </source>
</evidence>
<comment type="caution">
    <text evidence="1">The sequence shown here is derived from an EMBL/GenBank/DDBJ whole genome shotgun (WGS) entry which is preliminary data.</text>
</comment>
<dbReference type="RefSeq" id="XP_037204615.1">
    <property type="nucleotide sequence ID" value="XM_037355117.1"/>
</dbReference>
<dbReference type="EMBL" id="JAAQRI010000178">
    <property type="protein sequence ID" value="KAF5630163.1"/>
    <property type="molecule type" value="Genomic_DNA"/>
</dbReference>
<keyword evidence="2" id="KW-1185">Reference proteome</keyword>
<proteinExistence type="predicted"/>
<dbReference type="AlphaFoldDB" id="A0A8H5RC70"/>
<dbReference type="Proteomes" id="UP000530670">
    <property type="component" value="Unassembled WGS sequence"/>
</dbReference>
<accession>A0A8H5RC70</accession>
<reference evidence="1 2" key="1">
    <citation type="submission" date="2020-05" db="EMBL/GenBank/DDBJ databases">
        <title>Identification and distribution of gene clusters putatively required for synthesis of sphingolipid metabolism inhibitors in phylogenetically diverse species of the filamentous fungus Fusarium.</title>
        <authorList>
            <person name="Kim H.-S."/>
            <person name="Busman M."/>
            <person name="Brown D.W."/>
            <person name="Divon H."/>
            <person name="Uhlig S."/>
            <person name="Proctor R.H."/>
        </authorList>
    </citation>
    <scope>NUCLEOTIDE SEQUENCE [LARGE SCALE GENOMIC DNA]</scope>
    <source>
        <strain evidence="1 2">NRRL 66243</strain>
    </source>
</reference>
<gene>
    <name evidence="1" type="ORF">FTJAE_8314</name>
</gene>
<evidence type="ECO:0000313" key="1">
    <source>
        <dbReference type="EMBL" id="KAF5630163.1"/>
    </source>
</evidence>
<protein>
    <submittedName>
        <fullName evidence="1">Uncharacterized protein</fullName>
    </submittedName>
</protein>
<name>A0A8H5RC70_9HYPO</name>
<dbReference type="OrthoDB" id="4842781at2759"/>
<dbReference type="GeneID" id="59307387"/>
<organism evidence="1 2">
    <name type="scientific">Fusarium tjaetaba</name>
    <dbReference type="NCBI Taxonomy" id="1567544"/>
    <lineage>
        <taxon>Eukaryota</taxon>
        <taxon>Fungi</taxon>
        <taxon>Dikarya</taxon>
        <taxon>Ascomycota</taxon>
        <taxon>Pezizomycotina</taxon>
        <taxon>Sordariomycetes</taxon>
        <taxon>Hypocreomycetidae</taxon>
        <taxon>Hypocreales</taxon>
        <taxon>Nectriaceae</taxon>
        <taxon>Fusarium</taxon>
        <taxon>Fusarium fujikuroi species complex</taxon>
    </lineage>
</organism>